<reference evidence="3" key="1">
    <citation type="submission" date="2025-08" db="UniProtKB">
        <authorList>
            <consortium name="RefSeq"/>
        </authorList>
    </citation>
    <scope>IDENTIFICATION</scope>
    <source>
        <tissue evidence="3">Young leaves</tissue>
    </source>
</reference>
<name>A0A6J1FAE9_CUCMO</name>
<dbReference type="PANTHER" id="PTHR38382">
    <property type="entry name" value="RNA-BINDING PROTEIN"/>
    <property type="match status" value="1"/>
</dbReference>
<proteinExistence type="predicted"/>
<accession>A0A6J1FAE9</accession>
<gene>
    <name evidence="3" type="primary">LOC111442284</name>
</gene>
<feature type="region of interest" description="Disordered" evidence="1">
    <location>
        <begin position="18"/>
        <end position="44"/>
    </location>
</feature>
<evidence type="ECO:0000313" key="2">
    <source>
        <dbReference type="Proteomes" id="UP000504609"/>
    </source>
</evidence>
<evidence type="ECO:0000313" key="3">
    <source>
        <dbReference type="RefSeq" id="XP_022935388.1"/>
    </source>
</evidence>
<dbReference type="GeneID" id="111442284"/>
<organism evidence="2 3">
    <name type="scientific">Cucurbita moschata</name>
    <name type="common">Winter crookneck squash</name>
    <name type="synonym">Cucurbita pepo var. moschata</name>
    <dbReference type="NCBI Taxonomy" id="3662"/>
    <lineage>
        <taxon>Eukaryota</taxon>
        <taxon>Viridiplantae</taxon>
        <taxon>Streptophyta</taxon>
        <taxon>Embryophyta</taxon>
        <taxon>Tracheophyta</taxon>
        <taxon>Spermatophyta</taxon>
        <taxon>Magnoliopsida</taxon>
        <taxon>eudicotyledons</taxon>
        <taxon>Gunneridae</taxon>
        <taxon>Pentapetalae</taxon>
        <taxon>rosids</taxon>
        <taxon>fabids</taxon>
        <taxon>Cucurbitales</taxon>
        <taxon>Cucurbitaceae</taxon>
        <taxon>Cucurbiteae</taxon>
        <taxon>Cucurbita</taxon>
    </lineage>
</organism>
<evidence type="ECO:0000256" key="1">
    <source>
        <dbReference type="SAM" id="MobiDB-lite"/>
    </source>
</evidence>
<dbReference type="Proteomes" id="UP000504609">
    <property type="component" value="Unplaced"/>
</dbReference>
<dbReference type="PANTHER" id="PTHR38382:SF1">
    <property type="entry name" value="RNA-BINDING PROTEIN"/>
    <property type="match status" value="1"/>
</dbReference>
<protein>
    <submittedName>
        <fullName evidence="3">Uncharacterized protein LOC111442284</fullName>
    </submittedName>
</protein>
<dbReference type="RefSeq" id="XP_022935388.1">
    <property type="nucleotide sequence ID" value="XM_023079620.1"/>
</dbReference>
<feature type="compositionally biased region" description="Low complexity" evidence="1">
    <location>
        <begin position="18"/>
        <end position="38"/>
    </location>
</feature>
<keyword evidence="2" id="KW-1185">Reference proteome</keyword>
<dbReference type="AlphaFoldDB" id="A0A6J1FAE9"/>
<sequence>MNNERPLIRVFGQRSISSSFRSCSSNPFKSSNEVSQSKSIKKSSHLSLSEFLDRKLPESFVLQRTVKGKSTPFSSLQGPRDANSSMNKPIGIHYETDSQTESAISKVLFEEFKRSEPNQSQSSVLSGASEADIFSTDDMLESRKRKILSEGFASTTPCEGQARKKNVVVLGGDPKPEKKRREAVHDIRNIKPKPLYNHYASGGGWWDCDMEGVDSEEVGLGEVWEGVGSTTLGGIEWH</sequence>
<dbReference type="KEGG" id="cmos:111442284"/>